<dbReference type="GO" id="GO:0030126">
    <property type="term" value="C:COPI vesicle coat"/>
    <property type="evidence" value="ECO:0007669"/>
    <property type="project" value="TreeGrafter"/>
</dbReference>
<dbReference type="InterPro" id="IPR006822">
    <property type="entry name" value="Coatomer_esu"/>
</dbReference>
<keyword evidence="5 11" id="KW-0963">Cytoplasm</keyword>
<evidence type="ECO:0000256" key="9">
    <source>
        <dbReference type="ARBA" id="ARBA00023136"/>
    </source>
</evidence>
<evidence type="ECO:0000256" key="3">
    <source>
        <dbReference type="ARBA" id="ARBA00008827"/>
    </source>
</evidence>
<sequence length="294" mass="31984">MDLFTVKQQYYSGNYKQALKEIEKLGSSDQDAVVFYRAKSLIALGKYEKDSSQSGLAAALNAYADIVAGSGSFEDLESAVSGNKNAFSLNLLASAQAIQGQSEDAVKTCLEGLDSNETQGLAELVLLAVQISASGPSSGSGSSASNILQNFLAAHEEYANEDEIIVNLAESCVNFVAGREITGSNFYFYEELCQTLPSWKSQLGLMSLHLQQSHLPEAQAIVDLLESEYYQNQEESAKLYAPQLLANKITLTAMQGARVDELRSQLLELQSDHPLCQNYKTNNAKFDEVVAKYA</sequence>
<protein>
    <recommendedName>
        <fullName evidence="11">Coatomer subunit epsilon</fullName>
    </recommendedName>
</protein>
<dbReference type="AlphaFoldDB" id="A0A0P1KUA5"/>
<gene>
    <name evidence="12" type="ORF">LAQU0_S09e01772g</name>
</gene>
<dbReference type="InterPro" id="IPR011990">
    <property type="entry name" value="TPR-like_helical_dom_sf"/>
</dbReference>
<evidence type="ECO:0000256" key="4">
    <source>
        <dbReference type="ARBA" id="ARBA00022448"/>
    </source>
</evidence>
<dbReference type="GO" id="GO:0000139">
    <property type="term" value="C:Golgi membrane"/>
    <property type="evidence" value="ECO:0007669"/>
    <property type="project" value="UniProtKB-SubCell"/>
</dbReference>
<evidence type="ECO:0000256" key="11">
    <source>
        <dbReference type="PIRNR" id="PIRNR016478"/>
    </source>
</evidence>
<dbReference type="PANTHER" id="PTHR10805:SF0">
    <property type="entry name" value="COATOMER SUBUNIT EPSILON"/>
    <property type="match status" value="1"/>
</dbReference>
<keyword evidence="10 11" id="KW-0968">Cytoplasmic vesicle</keyword>
<evidence type="ECO:0000256" key="6">
    <source>
        <dbReference type="ARBA" id="ARBA00022892"/>
    </source>
</evidence>
<comment type="function">
    <text evidence="11">The coatomer is a cytosolic protein complex that binds to dilysine motifs and reversibly associates with Golgi non-clathrin-coated vesicles, which further mediate biosynthetic protein transport from the ER, via the Golgi up to the trans Golgi network. The coatomer complex is required for budding from Golgi membranes, and is essential for the retrograde Golgi-to-ER transport of dilysine-tagged proteins.</text>
</comment>
<dbReference type="Pfam" id="PF04733">
    <property type="entry name" value="Coatomer_E"/>
    <property type="match status" value="1"/>
</dbReference>
<dbReference type="Gene3D" id="1.25.40.10">
    <property type="entry name" value="Tetratricopeptide repeat domain"/>
    <property type="match status" value="1"/>
</dbReference>
<dbReference type="EMBL" id="LN890527">
    <property type="protein sequence ID" value="CUS23304.1"/>
    <property type="molecule type" value="Genomic_DNA"/>
</dbReference>
<evidence type="ECO:0000256" key="7">
    <source>
        <dbReference type="ARBA" id="ARBA00022927"/>
    </source>
</evidence>
<dbReference type="GO" id="GO:0006888">
    <property type="term" value="P:endoplasmic reticulum to Golgi vesicle-mediated transport"/>
    <property type="evidence" value="ECO:0007669"/>
    <property type="project" value="TreeGrafter"/>
</dbReference>
<keyword evidence="7 11" id="KW-0653">Protein transport</keyword>
<dbReference type="PANTHER" id="PTHR10805">
    <property type="entry name" value="COATOMER SUBUNIT EPSILON"/>
    <property type="match status" value="1"/>
</dbReference>
<keyword evidence="8 11" id="KW-0333">Golgi apparatus</keyword>
<keyword evidence="6 11" id="KW-0931">ER-Golgi transport</keyword>
<keyword evidence="9 11" id="KW-0472">Membrane</keyword>
<evidence type="ECO:0000313" key="13">
    <source>
        <dbReference type="Proteomes" id="UP000236544"/>
    </source>
</evidence>
<dbReference type="OrthoDB" id="310217at2759"/>
<dbReference type="GO" id="GO:0006890">
    <property type="term" value="P:retrograde vesicle-mediated transport, Golgi to endoplasmic reticulum"/>
    <property type="evidence" value="ECO:0007669"/>
    <property type="project" value="UniProtKB-UniRule"/>
</dbReference>
<organism evidence="12 13">
    <name type="scientific">Lachancea quebecensis</name>
    <dbReference type="NCBI Taxonomy" id="1654605"/>
    <lineage>
        <taxon>Eukaryota</taxon>
        <taxon>Fungi</taxon>
        <taxon>Dikarya</taxon>
        <taxon>Ascomycota</taxon>
        <taxon>Saccharomycotina</taxon>
        <taxon>Saccharomycetes</taxon>
        <taxon>Saccharomycetales</taxon>
        <taxon>Saccharomycetaceae</taxon>
        <taxon>Lachancea</taxon>
    </lineage>
</organism>
<evidence type="ECO:0000256" key="10">
    <source>
        <dbReference type="ARBA" id="ARBA00023329"/>
    </source>
</evidence>
<dbReference type="Proteomes" id="UP000236544">
    <property type="component" value="Unassembled WGS sequence"/>
</dbReference>
<accession>A0A0P1KUA5</accession>
<name>A0A0P1KUA5_9SACH</name>
<evidence type="ECO:0000256" key="2">
    <source>
        <dbReference type="ARBA" id="ARBA00004347"/>
    </source>
</evidence>
<dbReference type="GO" id="GO:0015031">
    <property type="term" value="P:protein transport"/>
    <property type="evidence" value="ECO:0007669"/>
    <property type="project" value="UniProtKB-UniRule"/>
</dbReference>
<keyword evidence="13" id="KW-1185">Reference proteome</keyword>
<evidence type="ECO:0000256" key="1">
    <source>
        <dbReference type="ARBA" id="ARBA00004255"/>
    </source>
</evidence>
<keyword evidence="4 11" id="KW-0813">Transport</keyword>
<dbReference type="GO" id="GO:0005198">
    <property type="term" value="F:structural molecule activity"/>
    <property type="evidence" value="ECO:0007669"/>
    <property type="project" value="UniProtKB-UniRule"/>
</dbReference>
<evidence type="ECO:0000256" key="5">
    <source>
        <dbReference type="ARBA" id="ARBA00022490"/>
    </source>
</evidence>
<comment type="similarity">
    <text evidence="3 11">Belongs to the COPE family.</text>
</comment>
<reference evidence="13" key="1">
    <citation type="submission" date="2015-10" db="EMBL/GenBank/DDBJ databases">
        <authorList>
            <person name="Devillers H."/>
        </authorList>
    </citation>
    <scope>NUCLEOTIDE SEQUENCE [LARGE SCALE GENOMIC DNA]</scope>
</reference>
<evidence type="ECO:0000313" key="12">
    <source>
        <dbReference type="EMBL" id="CUS23304.1"/>
    </source>
</evidence>
<dbReference type="PIRSF" id="PIRSF016478">
    <property type="entry name" value="Coatomer_esu"/>
    <property type="match status" value="1"/>
</dbReference>
<proteinExistence type="inferred from homology"/>
<comment type="subcellular location">
    <subcellularLocation>
        <location evidence="2">Cytoplasmic vesicle</location>
        <location evidence="2">COPI-coated vesicle membrane</location>
        <topology evidence="2">Peripheral membrane protein</topology>
        <orientation evidence="2">Cytoplasmic side</orientation>
    </subcellularLocation>
    <subcellularLocation>
        <location evidence="1">Golgi apparatus membrane</location>
        <topology evidence="1">Peripheral membrane protein</topology>
        <orientation evidence="1">Cytoplasmic side</orientation>
    </subcellularLocation>
</comment>
<dbReference type="GO" id="GO:0006891">
    <property type="term" value="P:intra-Golgi vesicle-mediated transport"/>
    <property type="evidence" value="ECO:0007669"/>
    <property type="project" value="TreeGrafter"/>
</dbReference>
<evidence type="ECO:0000256" key="8">
    <source>
        <dbReference type="ARBA" id="ARBA00023034"/>
    </source>
</evidence>